<proteinExistence type="predicted"/>
<evidence type="ECO:0008006" key="3">
    <source>
        <dbReference type="Google" id="ProtNLM"/>
    </source>
</evidence>
<organism evidence="1 2">
    <name type="scientific">Rhizodiscina lignyota</name>
    <dbReference type="NCBI Taxonomy" id="1504668"/>
    <lineage>
        <taxon>Eukaryota</taxon>
        <taxon>Fungi</taxon>
        <taxon>Dikarya</taxon>
        <taxon>Ascomycota</taxon>
        <taxon>Pezizomycotina</taxon>
        <taxon>Dothideomycetes</taxon>
        <taxon>Pleosporomycetidae</taxon>
        <taxon>Aulographales</taxon>
        <taxon>Rhizodiscinaceae</taxon>
        <taxon>Rhizodiscina</taxon>
    </lineage>
</organism>
<sequence length="182" mass="20905">MATSPAHQLQNPFPFLQLPQELRVQIYNYVVEDLAVGFRRYASSIHSVPRPILRIRPHVKQAYFKLFHVNRQIREEAMDEILSRSVVKVFHSDLLAMLQLFESKERALVKHLSIMGLVKGDRKSTRLLQTIHKSIDLSRCTTDKAMWVDVALDGIKDLDNGPLILPNLSSLRIEMDLSHLGL</sequence>
<keyword evidence="2" id="KW-1185">Reference proteome</keyword>
<dbReference type="PANTHER" id="PTHR42085:SF2">
    <property type="entry name" value="F-BOX DOMAIN-CONTAINING PROTEIN"/>
    <property type="match status" value="1"/>
</dbReference>
<dbReference type="OrthoDB" id="62952at2759"/>
<name>A0A9P4I388_9PEZI</name>
<evidence type="ECO:0000313" key="2">
    <source>
        <dbReference type="Proteomes" id="UP000799772"/>
    </source>
</evidence>
<evidence type="ECO:0000313" key="1">
    <source>
        <dbReference type="EMBL" id="KAF2094175.1"/>
    </source>
</evidence>
<dbReference type="Proteomes" id="UP000799772">
    <property type="component" value="Unassembled WGS sequence"/>
</dbReference>
<dbReference type="InterPro" id="IPR038883">
    <property type="entry name" value="AN11006-like"/>
</dbReference>
<reference evidence="1" key="1">
    <citation type="journal article" date="2020" name="Stud. Mycol.">
        <title>101 Dothideomycetes genomes: a test case for predicting lifestyles and emergence of pathogens.</title>
        <authorList>
            <person name="Haridas S."/>
            <person name="Albert R."/>
            <person name="Binder M."/>
            <person name="Bloem J."/>
            <person name="Labutti K."/>
            <person name="Salamov A."/>
            <person name="Andreopoulos B."/>
            <person name="Baker S."/>
            <person name="Barry K."/>
            <person name="Bills G."/>
            <person name="Bluhm B."/>
            <person name="Cannon C."/>
            <person name="Castanera R."/>
            <person name="Culley D."/>
            <person name="Daum C."/>
            <person name="Ezra D."/>
            <person name="Gonzalez J."/>
            <person name="Henrissat B."/>
            <person name="Kuo A."/>
            <person name="Liang C."/>
            <person name="Lipzen A."/>
            <person name="Lutzoni F."/>
            <person name="Magnuson J."/>
            <person name="Mondo S."/>
            <person name="Nolan M."/>
            <person name="Ohm R."/>
            <person name="Pangilinan J."/>
            <person name="Park H.-J."/>
            <person name="Ramirez L."/>
            <person name="Alfaro M."/>
            <person name="Sun H."/>
            <person name="Tritt A."/>
            <person name="Yoshinaga Y."/>
            <person name="Zwiers L.-H."/>
            <person name="Turgeon B."/>
            <person name="Goodwin S."/>
            <person name="Spatafora J."/>
            <person name="Crous P."/>
            <person name="Grigoriev I."/>
        </authorList>
    </citation>
    <scope>NUCLEOTIDE SEQUENCE</scope>
    <source>
        <strain evidence="1">CBS 133067</strain>
    </source>
</reference>
<dbReference type="EMBL" id="ML978135">
    <property type="protein sequence ID" value="KAF2094175.1"/>
    <property type="molecule type" value="Genomic_DNA"/>
</dbReference>
<gene>
    <name evidence="1" type="ORF">NA57DRAFT_80591</name>
</gene>
<accession>A0A9P4I388</accession>
<dbReference type="PANTHER" id="PTHR42085">
    <property type="entry name" value="F-BOX DOMAIN-CONTAINING PROTEIN"/>
    <property type="match status" value="1"/>
</dbReference>
<protein>
    <recommendedName>
        <fullName evidence="3">F-box domain-containing protein</fullName>
    </recommendedName>
</protein>
<comment type="caution">
    <text evidence="1">The sequence shown here is derived from an EMBL/GenBank/DDBJ whole genome shotgun (WGS) entry which is preliminary data.</text>
</comment>
<dbReference type="AlphaFoldDB" id="A0A9P4I388"/>